<evidence type="ECO:0000313" key="3">
    <source>
        <dbReference type="EMBL" id="AVX43294.1"/>
    </source>
</evidence>
<evidence type="ECO:0000313" key="4">
    <source>
        <dbReference type="Proteomes" id="UP000241854"/>
    </source>
</evidence>
<organism evidence="3 4">
    <name type="scientific">Campylobacter concisus</name>
    <dbReference type="NCBI Taxonomy" id="199"/>
    <lineage>
        <taxon>Bacteria</taxon>
        <taxon>Pseudomonadati</taxon>
        <taxon>Campylobacterota</taxon>
        <taxon>Epsilonproteobacteria</taxon>
        <taxon>Campylobacterales</taxon>
        <taxon>Campylobacteraceae</taxon>
        <taxon>Campylobacter</taxon>
    </lineage>
</organism>
<evidence type="ECO:0000256" key="1">
    <source>
        <dbReference type="SAM" id="MobiDB-lite"/>
    </source>
</evidence>
<sequence length="111" mass="13260">MLANKNVKVGEKFFKFDDTGYLYLLPAFGFLVLSIYGFWMTFRKEPPVVQRLEGMWCPDCMKFYNIGETTCEKCGQELLKCYNTHYETRPKPKTEPLFRSKPRNKKRKLKR</sequence>
<dbReference type="AlphaFoldDB" id="A0A2R4NXY7"/>
<feature type="compositionally biased region" description="Basic and acidic residues" evidence="1">
    <location>
        <begin position="87"/>
        <end position="98"/>
    </location>
</feature>
<proteinExistence type="predicted"/>
<keyword evidence="2" id="KW-0812">Transmembrane</keyword>
<keyword evidence="2" id="KW-0472">Membrane</keyword>
<feature type="region of interest" description="Disordered" evidence="1">
    <location>
        <begin position="87"/>
        <end position="111"/>
    </location>
</feature>
<accession>A0A2R4NXY7</accession>
<feature type="compositionally biased region" description="Basic residues" evidence="1">
    <location>
        <begin position="100"/>
        <end position="111"/>
    </location>
</feature>
<gene>
    <name evidence="3" type="ORF">CCS77_0233</name>
</gene>
<keyword evidence="2" id="KW-1133">Transmembrane helix</keyword>
<dbReference type="EMBL" id="CP021642">
    <property type="protein sequence ID" value="AVX43294.1"/>
    <property type="molecule type" value="Genomic_DNA"/>
</dbReference>
<feature type="transmembrane region" description="Helical" evidence="2">
    <location>
        <begin position="20"/>
        <end position="42"/>
    </location>
</feature>
<dbReference type="Proteomes" id="UP000241854">
    <property type="component" value="Chromosome"/>
</dbReference>
<reference evidence="3 4" key="1">
    <citation type="journal article" date="2018" name="Emerg. Microbes Infect.">
        <title>Genomic analysis of oral Campylobacter concisus strains identified a potential bacterial molecular marker associated with active Crohn's disease.</title>
        <authorList>
            <person name="Liu F."/>
            <person name="Ma R."/>
            <person name="Tay C.Y.A."/>
            <person name="Octavia S."/>
            <person name="Lan R."/>
            <person name="Chung H.K.L."/>
            <person name="Riordan S.M."/>
            <person name="Grimm M.C."/>
            <person name="Leong R.W."/>
            <person name="Tanaka M.M."/>
            <person name="Connor S."/>
            <person name="Zhang L."/>
        </authorList>
    </citation>
    <scope>NUCLEOTIDE SEQUENCE [LARGE SCALE GENOMIC DNA]</scope>
    <source>
        <strain evidence="3 4">P2CDO4</strain>
    </source>
</reference>
<name>A0A2R4NXY7_9BACT</name>
<protein>
    <submittedName>
        <fullName evidence="3">Uncharacterized protein</fullName>
    </submittedName>
</protein>
<evidence type="ECO:0000256" key="2">
    <source>
        <dbReference type="SAM" id="Phobius"/>
    </source>
</evidence>